<dbReference type="EC" id="2.7.7.9" evidence="2 6"/>
<name>A0A1F7RA23_9BACT</name>
<protein>
    <recommendedName>
        <fullName evidence="2 6">UTP--glucose-1-phosphate uridylyltransferase</fullName>
        <ecNumber evidence="2 6">2.7.7.9</ecNumber>
    </recommendedName>
    <alternativeName>
        <fullName evidence="6">UDP-glucose pyrophosphorylase</fullName>
    </alternativeName>
</protein>
<organism evidence="8 9">
    <name type="scientific">Candidatus Schekmanbacteria bacterium GWA2_38_11</name>
    <dbReference type="NCBI Taxonomy" id="1817876"/>
    <lineage>
        <taxon>Bacteria</taxon>
        <taxon>Candidatus Schekmaniibacteriota</taxon>
    </lineage>
</organism>
<evidence type="ECO:0000256" key="6">
    <source>
        <dbReference type="RuleBase" id="RU361259"/>
    </source>
</evidence>
<evidence type="ECO:0000259" key="7">
    <source>
        <dbReference type="Pfam" id="PF00483"/>
    </source>
</evidence>
<dbReference type="GO" id="GO:0003983">
    <property type="term" value="F:UTP:glucose-1-phosphate uridylyltransferase activity"/>
    <property type="evidence" value="ECO:0007669"/>
    <property type="project" value="UniProtKB-EC"/>
</dbReference>
<dbReference type="InterPro" id="IPR005835">
    <property type="entry name" value="NTP_transferase_dom"/>
</dbReference>
<evidence type="ECO:0000313" key="8">
    <source>
        <dbReference type="EMBL" id="OGL38180.1"/>
    </source>
</evidence>
<comment type="catalytic activity">
    <reaction evidence="5 6">
        <text>alpha-D-glucose 1-phosphate + UTP + H(+) = UDP-alpha-D-glucose + diphosphate</text>
        <dbReference type="Rhea" id="RHEA:19889"/>
        <dbReference type="ChEBI" id="CHEBI:15378"/>
        <dbReference type="ChEBI" id="CHEBI:33019"/>
        <dbReference type="ChEBI" id="CHEBI:46398"/>
        <dbReference type="ChEBI" id="CHEBI:58601"/>
        <dbReference type="ChEBI" id="CHEBI:58885"/>
        <dbReference type="EC" id="2.7.7.9"/>
    </reaction>
</comment>
<dbReference type="InterPro" id="IPR005771">
    <property type="entry name" value="GalU_uridylyltTrfase_bac/arc"/>
</dbReference>
<dbReference type="NCBIfam" id="TIGR01099">
    <property type="entry name" value="galU"/>
    <property type="match status" value="1"/>
</dbReference>
<reference evidence="8 9" key="1">
    <citation type="journal article" date="2016" name="Nat. Commun.">
        <title>Thousands of microbial genomes shed light on interconnected biogeochemical processes in an aquifer system.</title>
        <authorList>
            <person name="Anantharaman K."/>
            <person name="Brown C.T."/>
            <person name="Hug L.A."/>
            <person name="Sharon I."/>
            <person name="Castelle C.J."/>
            <person name="Probst A.J."/>
            <person name="Thomas B.C."/>
            <person name="Singh A."/>
            <person name="Wilkins M.J."/>
            <person name="Karaoz U."/>
            <person name="Brodie E.L."/>
            <person name="Williams K.H."/>
            <person name="Hubbard S.S."/>
            <person name="Banfield J.F."/>
        </authorList>
    </citation>
    <scope>NUCLEOTIDE SEQUENCE [LARGE SCALE GENOMIC DNA]</scope>
</reference>
<keyword evidence="3 6" id="KW-0808">Transferase</keyword>
<keyword evidence="4 6" id="KW-0548">Nucleotidyltransferase</keyword>
<gene>
    <name evidence="8" type="ORF">A2042_08780</name>
</gene>
<feature type="domain" description="Nucleotidyl transferase" evidence="7">
    <location>
        <begin position="5"/>
        <end position="264"/>
    </location>
</feature>
<dbReference type="EMBL" id="MGDB01000154">
    <property type="protein sequence ID" value="OGL38180.1"/>
    <property type="molecule type" value="Genomic_DNA"/>
</dbReference>
<dbReference type="PANTHER" id="PTHR43197:SF1">
    <property type="entry name" value="UTP--GLUCOSE-1-PHOSPHATE URIDYLYLTRANSFERASE"/>
    <property type="match status" value="1"/>
</dbReference>
<dbReference type="AlphaFoldDB" id="A0A1F7RA23"/>
<evidence type="ECO:0000256" key="5">
    <source>
        <dbReference type="ARBA" id="ARBA00048128"/>
    </source>
</evidence>
<dbReference type="PANTHER" id="PTHR43197">
    <property type="entry name" value="UTP--GLUCOSE-1-PHOSPHATE URIDYLYLTRANSFERASE"/>
    <property type="match status" value="1"/>
</dbReference>
<evidence type="ECO:0000256" key="1">
    <source>
        <dbReference type="ARBA" id="ARBA00006890"/>
    </source>
</evidence>
<proteinExistence type="inferred from homology"/>
<dbReference type="CDD" id="cd02541">
    <property type="entry name" value="UGPase_prokaryotic"/>
    <property type="match status" value="1"/>
</dbReference>
<dbReference type="Gene3D" id="3.90.550.10">
    <property type="entry name" value="Spore Coat Polysaccharide Biosynthesis Protein SpsA, Chain A"/>
    <property type="match status" value="1"/>
</dbReference>
<sequence length="287" mass="32419">MKIRKAVIPVAGLGTRFLPATKASPKEMLPLVDKPLIQYVVEEAKASGIEEIIIVTGRGKRAIEDHFDSSVELEYELFEKKRFDLLEEIKNISNMVTFAYTRQKKALGLGHAILCAEPIVGNEPFAVFLGDDIIDSRVPCMKQLIDVYEEYHGSVIAIQEVKQKETKSYGIIKPRKMKDRVYKVLDLVEKPEPTKAPSNLAVIGRYILSPEIFRVLKKTSPGKHGEIQLTDGLKTLLKEENIYGCEFSGVRYDAGDKLGFLKATVEFALKRKDLGKEFKKYLKQLDL</sequence>
<evidence type="ECO:0000256" key="3">
    <source>
        <dbReference type="ARBA" id="ARBA00022679"/>
    </source>
</evidence>
<dbReference type="Pfam" id="PF00483">
    <property type="entry name" value="NTP_transferase"/>
    <property type="match status" value="1"/>
</dbReference>
<comment type="caution">
    <text evidence="8">The sequence shown here is derived from an EMBL/GenBank/DDBJ whole genome shotgun (WGS) entry which is preliminary data.</text>
</comment>
<comment type="similarity">
    <text evidence="1 6">Belongs to the UDPGP type 2 family.</text>
</comment>
<dbReference type="InterPro" id="IPR029044">
    <property type="entry name" value="Nucleotide-diphossugar_trans"/>
</dbReference>
<dbReference type="GO" id="GO:0006011">
    <property type="term" value="P:UDP-alpha-D-glucose metabolic process"/>
    <property type="evidence" value="ECO:0007669"/>
    <property type="project" value="InterPro"/>
</dbReference>
<dbReference type="Proteomes" id="UP000178526">
    <property type="component" value="Unassembled WGS sequence"/>
</dbReference>
<evidence type="ECO:0000256" key="4">
    <source>
        <dbReference type="ARBA" id="ARBA00022695"/>
    </source>
</evidence>
<evidence type="ECO:0000256" key="2">
    <source>
        <dbReference type="ARBA" id="ARBA00012415"/>
    </source>
</evidence>
<dbReference type="SUPFAM" id="SSF53448">
    <property type="entry name" value="Nucleotide-diphospho-sugar transferases"/>
    <property type="match status" value="1"/>
</dbReference>
<evidence type="ECO:0000313" key="9">
    <source>
        <dbReference type="Proteomes" id="UP000178526"/>
    </source>
</evidence>
<accession>A0A1F7RA23</accession>